<dbReference type="InterPro" id="IPR013154">
    <property type="entry name" value="ADH-like_N"/>
</dbReference>
<evidence type="ECO:0000313" key="6">
    <source>
        <dbReference type="EMBL" id="THF80397.1"/>
    </source>
</evidence>
<evidence type="ECO:0000256" key="4">
    <source>
        <dbReference type="RuleBase" id="RU361277"/>
    </source>
</evidence>
<dbReference type="AlphaFoldDB" id="A0A4S4C025"/>
<dbReference type="GO" id="GO:0016491">
    <property type="term" value="F:oxidoreductase activity"/>
    <property type="evidence" value="ECO:0007669"/>
    <property type="project" value="UniProtKB-KW"/>
</dbReference>
<dbReference type="InterPro" id="IPR002328">
    <property type="entry name" value="ADH_Zn_CS"/>
</dbReference>
<gene>
    <name evidence="6" type="ORF">E6C55_10805</name>
</gene>
<comment type="cofactor">
    <cofactor evidence="4">
        <name>Zn(2+)</name>
        <dbReference type="ChEBI" id="CHEBI:29105"/>
    </cofactor>
</comment>
<evidence type="ECO:0000256" key="2">
    <source>
        <dbReference type="ARBA" id="ARBA00022833"/>
    </source>
</evidence>
<evidence type="ECO:0000259" key="5">
    <source>
        <dbReference type="SMART" id="SM00829"/>
    </source>
</evidence>
<organism evidence="6 7">
    <name type="scientific">Cohnella fermenti</name>
    <dbReference type="NCBI Taxonomy" id="2565925"/>
    <lineage>
        <taxon>Bacteria</taxon>
        <taxon>Bacillati</taxon>
        <taxon>Bacillota</taxon>
        <taxon>Bacilli</taxon>
        <taxon>Bacillales</taxon>
        <taxon>Paenibacillaceae</taxon>
        <taxon>Cohnella</taxon>
    </lineage>
</organism>
<dbReference type="InterPro" id="IPR011032">
    <property type="entry name" value="GroES-like_sf"/>
</dbReference>
<dbReference type="SUPFAM" id="SSF51735">
    <property type="entry name" value="NAD(P)-binding Rossmann-fold domains"/>
    <property type="match status" value="1"/>
</dbReference>
<dbReference type="PANTHER" id="PTHR43401:SF2">
    <property type="entry name" value="L-THREONINE 3-DEHYDROGENASE"/>
    <property type="match status" value="1"/>
</dbReference>
<dbReference type="Proteomes" id="UP000310636">
    <property type="component" value="Unassembled WGS sequence"/>
</dbReference>
<dbReference type="InterPro" id="IPR020843">
    <property type="entry name" value="ER"/>
</dbReference>
<dbReference type="Pfam" id="PF00107">
    <property type="entry name" value="ADH_zinc_N"/>
    <property type="match status" value="1"/>
</dbReference>
<dbReference type="PANTHER" id="PTHR43401">
    <property type="entry name" value="L-THREONINE 3-DEHYDROGENASE"/>
    <property type="match status" value="1"/>
</dbReference>
<feature type="domain" description="Enoyl reductase (ER)" evidence="5">
    <location>
        <begin position="8"/>
        <end position="337"/>
    </location>
</feature>
<keyword evidence="2 4" id="KW-0862">Zinc</keyword>
<comment type="caution">
    <text evidence="6">The sequence shown here is derived from an EMBL/GenBank/DDBJ whole genome shotgun (WGS) entry which is preliminary data.</text>
</comment>
<accession>A0A4S4C025</accession>
<sequence>MRALIYEGPRTMNMREVPIPEPGPDEVLIRVERAGICGSELGGYLGHNSLRKPPLIMGHEFSGVIERVGERVGGADREWAGRLQPGDRVTANPLATCGSCRYCRNGASQLCRERQLLGAHRPGAFAEFVAVPARNVYLLGDSLSFEEGALAEPFACAIHVCRLLELTPTDRLLIYGAGPIGLFALQAAKVYGVRDAVVVDLNESRLGIARELGGIAVTSVDELPEEVRGEFDAAIDAVGAQATRQRSVEAVRPGGRVVFTGLHEAASALPINDMIRSEISVKGAFAYSQEDFETALLWIGQGRTGLLPWTETVPIREGAAAFEKLIGRPGPVAKILLSLAPTE</sequence>
<keyword evidence="3" id="KW-0560">Oxidoreductase</keyword>
<dbReference type="Gene3D" id="3.90.180.10">
    <property type="entry name" value="Medium-chain alcohol dehydrogenases, catalytic domain"/>
    <property type="match status" value="1"/>
</dbReference>
<dbReference type="InterPro" id="IPR036291">
    <property type="entry name" value="NAD(P)-bd_dom_sf"/>
</dbReference>
<protein>
    <submittedName>
        <fullName evidence="6">Galactitol-1-phosphate 5-dehydrogenase</fullName>
    </submittedName>
</protein>
<dbReference type="PROSITE" id="PS00059">
    <property type="entry name" value="ADH_ZINC"/>
    <property type="match status" value="1"/>
</dbReference>
<dbReference type="SUPFAM" id="SSF50129">
    <property type="entry name" value="GroES-like"/>
    <property type="match status" value="1"/>
</dbReference>
<evidence type="ECO:0000256" key="1">
    <source>
        <dbReference type="ARBA" id="ARBA00022723"/>
    </source>
</evidence>
<dbReference type="InterPro" id="IPR050129">
    <property type="entry name" value="Zn_alcohol_dh"/>
</dbReference>
<keyword evidence="7" id="KW-1185">Reference proteome</keyword>
<dbReference type="EMBL" id="SSOB01000011">
    <property type="protein sequence ID" value="THF80397.1"/>
    <property type="molecule type" value="Genomic_DNA"/>
</dbReference>
<dbReference type="Gene3D" id="3.40.50.720">
    <property type="entry name" value="NAD(P)-binding Rossmann-like Domain"/>
    <property type="match status" value="1"/>
</dbReference>
<dbReference type="SMART" id="SM00829">
    <property type="entry name" value="PKS_ER"/>
    <property type="match status" value="1"/>
</dbReference>
<proteinExistence type="inferred from homology"/>
<dbReference type="OrthoDB" id="9777057at2"/>
<name>A0A4S4C025_9BACL</name>
<dbReference type="Pfam" id="PF08240">
    <property type="entry name" value="ADH_N"/>
    <property type="match status" value="1"/>
</dbReference>
<comment type="similarity">
    <text evidence="4">Belongs to the zinc-containing alcohol dehydrogenase family.</text>
</comment>
<keyword evidence="1 4" id="KW-0479">Metal-binding</keyword>
<dbReference type="CDD" id="cd08236">
    <property type="entry name" value="sugar_DH"/>
    <property type="match status" value="1"/>
</dbReference>
<evidence type="ECO:0000313" key="7">
    <source>
        <dbReference type="Proteomes" id="UP000310636"/>
    </source>
</evidence>
<dbReference type="InterPro" id="IPR013149">
    <property type="entry name" value="ADH-like_C"/>
</dbReference>
<dbReference type="GO" id="GO:0008270">
    <property type="term" value="F:zinc ion binding"/>
    <property type="evidence" value="ECO:0007669"/>
    <property type="project" value="InterPro"/>
</dbReference>
<reference evidence="6 7" key="1">
    <citation type="submission" date="2019-04" db="EMBL/GenBank/DDBJ databases">
        <title>Cohnella sp. nov. isolated from preserved vegetables.</title>
        <authorList>
            <person name="Lin S.-Y."/>
            <person name="Hung M.-H."/>
            <person name="Young C.-C."/>
        </authorList>
    </citation>
    <scope>NUCLEOTIDE SEQUENCE [LARGE SCALE GENOMIC DNA]</scope>
    <source>
        <strain evidence="6 7">CC-MHH1044</strain>
    </source>
</reference>
<evidence type="ECO:0000256" key="3">
    <source>
        <dbReference type="ARBA" id="ARBA00023002"/>
    </source>
</evidence>